<feature type="region of interest" description="Disordered" evidence="1">
    <location>
        <begin position="117"/>
        <end position="163"/>
    </location>
</feature>
<comment type="caution">
    <text evidence="2">The sequence shown here is derived from an EMBL/GenBank/DDBJ whole genome shotgun (WGS) entry which is preliminary data.</text>
</comment>
<reference evidence="2" key="1">
    <citation type="journal article" date="2023" name="Mol. Phylogenet. Evol.">
        <title>Genome-scale phylogeny and comparative genomics of the fungal order Sordariales.</title>
        <authorList>
            <person name="Hensen N."/>
            <person name="Bonometti L."/>
            <person name="Westerberg I."/>
            <person name="Brannstrom I.O."/>
            <person name="Guillou S."/>
            <person name="Cros-Aarteil S."/>
            <person name="Calhoun S."/>
            <person name="Haridas S."/>
            <person name="Kuo A."/>
            <person name="Mondo S."/>
            <person name="Pangilinan J."/>
            <person name="Riley R."/>
            <person name="LaButti K."/>
            <person name="Andreopoulos B."/>
            <person name="Lipzen A."/>
            <person name="Chen C."/>
            <person name="Yan M."/>
            <person name="Daum C."/>
            <person name="Ng V."/>
            <person name="Clum A."/>
            <person name="Steindorff A."/>
            <person name="Ohm R.A."/>
            <person name="Martin F."/>
            <person name="Silar P."/>
            <person name="Natvig D.O."/>
            <person name="Lalanne C."/>
            <person name="Gautier V."/>
            <person name="Ament-Velasquez S.L."/>
            <person name="Kruys A."/>
            <person name="Hutchinson M.I."/>
            <person name="Powell A.J."/>
            <person name="Barry K."/>
            <person name="Miller A.N."/>
            <person name="Grigoriev I.V."/>
            <person name="Debuchy R."/>
            <person name="Gladieux P."/>
            <person name="Hiltunen Thoren M."/>
            <person name="Johannesson H."/>
        </authorList>
    </citation>
    <scope>NUCLEOTIDE SEQUENCE</scope>
    <source>
        <strain evidence="2">CBS 757.83</strain>
    </source>
</reference>
<evidence type="ECO:0000256" key="1">
    <source>
        <dbReference type="SAM" id="MobiDB-lite"/>
    </source>
</evidence>
<keyword evidence="3" id="KW-1185">Reference proteome</keyword>
<dbReference type="AlphaFoldDB" id="A0AAN6PRT6"/>
<protein>
    <submittedName>
        <fullName evidence="2">Uncharacterized protein</fullName>
    </submittedName>
</protein>
<dbReference type="Proteomes" id="UP001305647">
    <property type="component" value="Unassembled WGS sequence"/>
</dbReference>
<feature type="compositionally biased region" description="Pro residues" evidence="1">
    <location>
        <begin position="132"/>
        <end position="146"/>
    </location>
</feature>
<evidence type="ECO:0000313" key="2">
    <source>
        <dbReference type="EMBL" id="KAK4096780.1"/>
    </source>
</evidence>
<evidence type="ECO:0000313" key="3">
    <source>
        <dbReference type="Proteomes" id="UP001305647"/>
    </source>
</evidence>
<organism evidence="2 3">
    <name type="scientific">Parathielavia hyrcaniae</name>
    <dbReference type="NCBI Taxonomy" id="113614"/>
    <lineage>
        <taxon>Eukaryota</taxon>
        <taxon>Fungi</taxon>
        <taxon>Dikarya</taxon>
        <taxon>Ascomycota</taxon>
        <taxon>Pezizomycotina</taxon>
        <taxon>Sordariomycetes</taxon>
        <taxon>Sordariomycetidae</taxon>
        <taxon>Sordariales</taxon>
        <taxon>Chaetomiaceae</taxon>
        <taxon>Parathielavia</taxon>
    </lineage>
</organism>
<name>A0AAN6PRT6_9PEZI</name>
<sequence length="375" mass="39546">MWVSAPVETHLRDRGSGILSRLARGSYIVCDGILRIETWKLELVPRKPPSLEDVMRHVHLMYGGPHDALFEPTSNLLFIGTSLRPYSDADRHYKCIWQWLESAFREAVAQVTANNARSTPALEDDGCQEPIAGPPSPSLPSSPLPVPAADSETTPSQPPTVGAAGQLNILLHPAMPLNPSAVSAVPIPDINDGIAARRGVHLPPLPVPLTTLVDSQNGAATGTATPLFAGGTVVRPPAPLRCTSRSIAPPGVAVRSARARVHVWQRRRRPLARFLAITVSSAGAAPFASAPRSYAPTSCFVADWGDADLALDQALSVQGTGMAQGELGAGYAPVDAQGGHVAAVRQPTLSELLNAAGYMPNMTASQGYVTELANT</sequence>
<accession>A0AAN6PRT6</accession>
<dbReference type="EMBL" id="MU863697">
    <property type="protein sequence ID" value="KAK4096780.1"/>
    <property type="molecule type" value="Genomic_DNA"/>
</dbReference>
<reference evidence="2" key="2">
    <citation type="submission" date="2023-05" db="EMBL/GenBank/DDBJ databases">
        <authorList>
            <consortium name="Lawrence Berkeley National Laboratory"/>
            <person name="Steindorff A."/>
            <person name="Hensen N."/>
            <person name="Bonometti L."/>
            <person name="Westerberg I."/>
            <person name="Brannstrom I.O."/>
            <person name="Guillou S."/>
            <person name="Cros-Aarteil S."/>
            <person name="Calhoun S."/>
            <person name="Haridas S."/>
            <person name="Kuo A."/>
            <person name="Mondo S."/>
            <person name="Pangilinan J."/>
            <person name="Riley R."/>
            <person name="Labutti K."/>
            <person name="Andreopoulos B."/>
            <person name="Lipzen A."/>
            <person name="Chen C."/>
            <person name="Yanf M."/>
            <person name="Daum C."/>
            <person name="Ng V."/>
            <person name="Clum A."/>
            <person name="Ohm R."/>
            <person name="Martin F."/>
            <person name="Silar P."/>
            <person name="Natvig D."/>
            <person name="Lalanne C."/>
            <person name="Gautier V."/>
            <person name="Ament-Velasquez S.L."/>
            <person name="Kruys A."/>
            <person name="Hutchinson M.I."/>
            <person name="Powell A.J."/>
            <person name="Barry K."/>
            <person name="Miller A.N."/>
            <person name="Grigoriev I.V."/>
            <person name="Debuchy R."/>
            <person name="Gladieux P."/>
            <person name="Thoren M.H."/>
            <person name="Johannesson H."/>
        </authorList>
    </citation>
    <scope>NUCLEOTIDE SEQUENCE</scope>
    <source>
        <strain evidence="2">CBS 757.83</strain>
    </source>
</reference>
<gene>
    <name evidence="2" type="ORF">N658DRAFT_552026</name>
</gene>
<proteinExistence type="predicted"/>